<protein>
    <recommendedName>
        <fullName evidence="7">Endolytic murein transglycosylase</fullName>
        <ecNumber evidence="7">4.2.2.29</ecNumber>
    </recommendedName>
    <alternativeName>
        <fullName evidence="7">Peptidoglycan lytic transglycosylase</fullName>
    </alternativeName>
    <alternativeName>
        <fullName evidence="7">Peptidoglycan polymerization terminase</fullName>
    </alternativeName>
</protein>
<feature type="region of interest" description="Disordered" evidence="8">
    <location>
        <begin position="1"/>
        <end position="60"/>
    </location>
</feature>
<accession>A0ABU0C7S6</accession>
<keyword evidence="1 7" id="KW-1003">Cell membrane</keyword>
<dbReference type="Pfam" id="PF02618">
    <property type="entry name" value="YceG"/>
    <property type="match status" value="1"/>
</dbReference>
<evidence type="ECO:0000256" key="2">
    <source>
        <dbReference type="ARBA" id="ARBA00022692"/>
    </source>
</evidence>
<keyword evidence="3 7" id="KW-1133">Transmembrane helix</keyword>
<keyword evidence="6 7" id="KW-0961">Cell wall biogenesis/degradation</keyword>
<keyword evidence="2 7" id="KW-0812">Transmembrane</keyword>
<comment type="caution">
    <text evidence="9">The sequence shown here is derived from an EMBL/GenBank/DDBJ whole genome shotgun (WGS) entry which is preliminary data.</text>
</comment>
<comment type="subcellular location">
    <subcellularLocation>
        <location evidence="7">Cell inner membrane</location>
        <topology evidence="7">Single-pass membrane protein</topology>
    </subcellularLocation>
</comment>
<name>A0ABU0C7S6_9BRAD</name>
<evidence type="ECO:0000256" key="3">
    <source>
        <dbReference type="ARBA" id="ARBA00022989"/>
    </source>
</evidence>
<dbReference type="RefSeq" id="WP_307154743.1">
    <property type="nucleotide sequence ID" value="NZ_JAUSUK010000002.1"/>
</dbReference>
<reference evidence="9 10" key="1">
    <citation type="submission" date="2023-07" db="EMBL/GenBank/DDBJ databases">
        <title>Genomic Encyclopedia of Type Strains, Phase IV (KMG-IV): sequencing the most valuable type-strain genomes for metagenomic binning, comparative biology and taxonomic classification.</title>
        <authorList>
            <person name="Goeker M."/>
        </authorList>
    </citation>
    <scope>NUCLEOTIDE SEQUENCE [LARGE SCALE GENOMIC DNA]</scope>
    <source>
        <strain evidence="9 10">DSM 11549</strain>
    </source>
</reference>
<dbReference type="EC" id="4.2.2.29" evidence="7"/>
<dbReference type="NCBIfam" id="TIGR00247">
    <property type="entry name" value="endolytic transglycosylase MltG"/>
    <property type="match status" value="1"/>
</dbReference>
<organism evidence="9 10">
    <name type="scientific">Rhodopseudomonas julia</name>
    <dbReference type="NCBI Taxonomy" id="200617"/>
    <lineage>
        <taxon>Bacteria</taxon>
        <taxon>Pseudomonadati</taxon>
        <taxon>Pseudomonadota</taxon>
        <taxon>Alphaproteobacteria</taxon>
        <taxon>Hyphomicrobiales</taxon>
        <taxon>Nitrobacteraceae</taxon>
        <taxon>Rhodopseudomonas</taxon>
    </lineage>
</organism>
<feature type="region of interest" description="Disordered" evidence="8">
    <location>
        <begin position="394"/>
        <end position="422"/>
    </location>
</feature>
<comment type="function">
    <text evidence="7">Functions as a peptidoglycan terminase that cleaves nascent peptidoglycan strands endolytically to terminate their elongation.</text>
</comment>
<evidence type="ECO:0000256" key="7">
    <source>
        <dbReference type="HAMAP-Rule" id="MF_02065"/>
    </source>
</evidence>
<evidence type="ECO:0000313" key="9">
    <source>
        <dbReference type="EMBL" id="MDQ0326580.1"/>
    </source>
</evidence>
<dbReference type="Gene3D" id="3.30.1490.480">
    <property type="entry name" value="Endolytic murein transglycosylase"/>
    <property type="match status" value="1"/>
</dbReference>
<comment type="catalytic activity">
    <reaction evidence="7">
        <text>a peptidoglycan chain = a peptidoglycan chain with N-acetyl-1,6-anhydromuramyl-[peptide] at the reducing end + a peptidoglycan chain with N-acetylglucosamine at the non-reducing end.</text>
        <dbReference type="EC" id="4.2.2.29"/>
    </reaction>
</comment>
<dbReference type="Proteomes" id="UP001230253">
    <property type="component" value="Unassembled WGS sequence"/>
</dbReference>
<dbReference type="HAMAP" id="MF_02065">
    <property type="entry name" value="MltG"/>
    <property type="match status" value="1"/>
</dbReference>
<evidence type="ECO:0000256" key="8">
    <source>
        <dbReference type="SAM" id="MobiDB-lite"/>
    </source>
</evidence>
<evidence type="ECO:0000313" key="10">
    <source>
        <dbReference type="Proteomes" id="UP001230253"/>
    </source>
</evidence>
<gene>
    <name evidence="7" type="primary">mltG</name>
    <name evidence="9" type="ORF">J2R99_002449</name>
</gene>
<keyword evidence="5 7" id="KW-0456">Lyase</keyword>
<evidence type="ECO:0000256" key="4">
    <source>
        <dbReference type="ARBA" id="ARBA00023136"/>
    </source>
</evidence>
<dbReference type="Gene3D" id="3.30.160.60">
    <property type="entry name" value="Classic Zinc Finger"/>
    <property type="match status" value="1"/>
</dbReference>
<evidence type="ECO:0000256" key="6">
    <source>
        <dbReference type="ARBA" id="ARBA00023316"/>
    </source>
</evidence>
<keyword evidence="4 7" id="KW-0472">Membrane</keyword>
<feature type="transmembrane region" description="Helical" evidence="7">
    <location>
        <begin position="64"/>
        <end position="88"/>
    </location>
</feature>
<dbReference type="InterPro" id="IPR003770">
    <property type="entry name" value="MLTG-like"/>
</dbReference>
<sequence length="422" mass="46334">MNEKVPSEETGIPAADAANGDARPADHNGARSGRRINPKSPRQAIQPEPAPPPPPRSKQARHPLVVTLNFFLMTAVLAVLFIGGALYFGKQRFVADGPLEEPRTVLITRGSGVDAIAAQLKRNNVIDSPLIFNVGVRLNEAASRLQYGEYLFQPHVSMREVMEILTSGKSILHSVTIPEGLTSQQIVDKLQADDVLVGDIETVPPEGSLLPETYKFTRGATRQKILEQMERAQDRLLEEVWGRRSPDLPIETPEELVTLASIVEKETGKADERPRVAAVFINRLKRGMRLQSDPTIIYGLFGGKGKPSDRPILASDLEKETDYNTYQISGLPPGPIANPGRAALEAVANPSRTDDLYFVADGTGGHVFSTTLADHNRNVARWRRIERTQRAAEEAEAAAEVLQEEPMPGAEKLIPRPRPQPE</sequence>
<keyword evidence="7" id="KW-0997">Cell inner membrane</keyword>
<feature type="site" description="Important for catalytic activity" evidence="7">
    <location>
        <position position="266"/>
    </location>
</feature>
<comment type="similarity">
    <text evidence="7">Belongs to the transglycosylase MltG family.</text>
</comment>
<dbReference type="PANTHER" id="PTHR30518:SF2">
    <property type="entry name" value="ENDOLYTIC MUREIN TRANSGLYCOSYLASE"/>
    <property type="match status" value="1"/>
</dbReference>
<evidence type="ECO:0000256" key="5">
    <source>
        <dbReference type="ARBA" id="ARBA00023239"/>
    </source>
</evidence>
<dbReference type="CDD" id="cd08010">
    <property type="entry name" value="MltG_like"/>
    <property type="match status" value="1"/>
</dbReference>
<evidence type="ECO:0000256" key="1">
    <source>
        <dbReference type="ARBA" id="ARBA00022475"/>
    </source>
</evidence>
<dbReference type="EMBL" id="JAUSUK010000002">
    <property type="protein sequence ID" value="MDQ0326580.1"/>
    <property type="molecule type" value="Genomic_DNA"/>
</dbReference>
<keyword evidence="10" id="KW-1185">Reference proteome</keyword>
<dbReference type="PANTHER" id="PTHR30518">
    <property type="entry name" value="ENDOLYTIC MUREIN TRANSGLYCOSYLASE"/>
    <property type="match status" value="1"/>
</dbReference>
<proteinExistence type="inferred from homology"/>